<dbReference type="PANTHER" id="PTHR42997">
    <property type="entry name" value="HIT FAMILY HYDROLASE"/>
    <property type="match status" value="1"/>
</dbReference>
<evidence type="ECO:0000313" key="5">
    <source>
        <dbReference type="Proteomes" id="UP000756387"/>
    </source>
</evidence>
<feature type="short sequence motif" description="Histidine triad motif" evidence="2">
    <location>
        <begin position="138"/>
        <end position="142"/>
    </location>
</feature>
<dbReference type="InterPro" id="IPR036265">
    <property type="entry name" value="HIT-like_sf"/>
</dbReference>
<gene>
    <name evidence="4" type="ORF">IEQ44_06550</name>
</gene>
<dbReference type="Gene3D" id="3.30.428.10">
    <property type="entry name" value="HIT-like"/>
    <property type="match status" value="1"/>
</dbReference>
<dbReference type="PROSITE" id="PS51084">
    <property type="entry name" value="HIT_2"/>
    <property type="match status" value="1"/>
</dbReference>
<evidence type="ECO:0000313" key="4">
    <source>
        <dbReference type="EMBL" id="MBE7324307.1"/>
    </source>
</evidence>
<proteinExistence type="predicted"/>
<keyword evidence="5" id="KW-1185">Reference proteome</keyword>
<feature type="domain" description="HIT" evidence="3">
    <location>
        <begin position="44"/>
        <end position="153"/>
    </location>
</feature>
<dbReference type="SUPFAM" id="SSF54197">
    <property type="entry name" value="HIT-like"/>
    <property type="match status" value="1"/>
</dbReference>
<dbReference type="Proteomes" id="UP000756387">
    <property type="component" value="Unassembled WGS sequence"/>
</dbReference>
<dbReference type="PANTHER" id="PTHR42997:SF1">
    <property type="entry name" value="AP-4-A PHOSPHORYLASE"/>
    <property type="match status" value="1"/>
</dbReference>
<evidence type="ECO:0000256" key="1">
    <source>
        <dbReference type="ARBA" id="ARBA00022741"/>
    </source>
</evidence>
<dbReference type="Pfam" id="PF01230">
    <property type="entry name" value="HIT"/>
    <property type="match status" value="1"/>
</dbReference>
<comment type="caution">
    <text evidence="4">The sequence shown here is derived from an EMBL/GenBank/DDBJ whole genome shotgun (WGS) entry which is preliminary data.</text>
</comment>
<organism evidence="4 5">
    <name type="scientific">Nocardioides malaquae</name>
    <dbReference type="NCBI Taxonomy" id="2773426"/>
    <lineage>
        <taxon>Bacteria</taxon>
        <taxon>Bacillati</taxon>
        <taxon>Actinomycetota</taxon>
        <taxon>Actinomycetes</taxon>
        <taxon>Propionibacteriales</taxon>
        <taxon>Nocardioidaceae</taxon>
        <taxon>Nocardioides</taxon>
    </lineage>
</organism>
<evidence type="ECO:0000259" key="3">
    <source>
        <dbReference type="PROSITE" id="PS51084"/>
    </source>
</evidence>
<protein>
    <submittedName>
        <fullName evidence="4">HIT domain-containing protein</fullName>
    </submittedName>
</protein>
<dbReference type="RefSeq" id="WP_193637641.1">
    <property type="nucleotide sequence ID" value="NZ_JADCSA010000005.1"/>
</dbReference>
<evidence type="ECO:0000256" key="2">
    <source>
        <dbReference type="PROSITE-ProRule" id="PRU00464"/>
    </source>
</evidence>
<accession>A0ABR9RRV1</accession>
<dbReference type="InterPro" id="IPR039383">
    <property type="entry name" value="FHIT"/>
</dbReference>
<keyword evidence="1" id="KW-0547">Nucleotide-binding</keyword>
<dbReference type="InterPro" id="IPR011146">
    <property type="entry name" value="HIT-like"/>
</dbReference>
<dbReference type="CDD" id="cd01275">
    <property type="entry name" value="FHIT"/>
    <property type="match status" value="1"/>
</dbReference>
<dbReference type="EMBL" id="JADCSA010000005">
    <property type="protein sequence ID" value="MBE7324307.1"/>
    <property type="molecule type" value="Genomic_DNA"/>
</dbReference>
<dbReference type="InterPro" id="IPR052908">
    <property type="entry name" value="AP-4-A_phosphorylase"/>
</dbReference>
<sequence length="179" mass="19416">MEHEGVEQGGLGESDGLQRLWTPYRMAYIRRDVGAPPDRAQECPFCAIPSGDDAEGLVLARGSECYAVLNLHPYNPGHLMVIPYRHVAELEDLTEGEAHELMSMTQAAVRTIKKVSQPRGVNVGLNLGSAAGGSLSSHLHQHVVPRWVGDANFITVTGNTKVIPQLLGQTRDLLAEAWG</sequence>
<reference evidence="4 5" key="1">
    <citation type="submission" date="2020-10" db="EMBL/GenBank/DDBJ databases">
        <title>Nocardioides sp. isolated from sludge.</title>
        <authorList>
            <person name="Zhang X."/>
        </authorList>
    </citation>
    <scope>NUCLEOTIDE SEQUENCE [LARGE SCALE GENOMIC DNA]</scope>
    <source>
        <strain evidence="4 5">Y6</strain>
    </source>
</reference>
<name>A0ABR9RRV1_9ACTN</name>